<feature type="compositionally biased region" description="Basic residues" evidence="2">
    <location>
        <begin position="248"/>
        <end position="258"/>
    </location>
</feature>
<sequence length="258" mass="30163">MASFKSLCEEYFGTNDLYEVLGIERTASNKEIKKAYHKLSLLVHPDRVDESQKTVATEKFKVLGKIHSVLQDKDKRKCYDDCGEIDEENDSSFNWMEYWRAIFKKIDIKDIENYEKEYIGSDVELRDIKKAYVGTKGNMDLVLEMVPFSNCDSEPRIQEIVRNMIDNGEVEEYPGFFNESKQKKTRRRNKWEEEKKVAEMIDRRALEQEIEMNKEKRLKGFADLIANIESKYGGNAKRKSLTNGPKSTPKRSAKKSKK</sequence>
<organism evidence="4 5">
    <name type="scientific">Asbolus verrucosus</name>
    <name type="common">Desert ironclad beetle</name>
    <dbReference type="NCBI Taxonomy" id="1661398"/>
    <lineage>
        <taxon>Eukaryota</taxon>
        <taxon>Metazoa</taxon>
        <taxon>Ecdysozoa</taxon>
        <taxon>Arthropoda</taxon>
        <taxon>Hexapoda</taxon>
        <taxon>Insecta</taxon>
        <taxon>Pterygota</taxon>
        <taxon>Neoptera</taxon>
        <taxon>Endopterygota</taxon>
        <taxon>Coleoptera</taxon>
        <taxon>Polyphaga</taxon>
        <taxon>Cucujiformia</taxon>
        <taxon>Tenebrionidae</taxon>
        <taxon>Pimeliinae</taxon>
        <taxon>Asbolus</taxon>
    </lineage>
</organism>
<dbReference type="GO" id="GO:0005634">
    <property type="term" value="C:nucleus"/>
    <property type="evidence" value="ECO:0007669"/>
    <property type="project" value="TreeGrafter"/>
</dbReference>
<dbReference type="InterPro" id="IPR056453">
    <property type="entry name" value="HTH_DNAJC9"/>
</dbReference>
<comment type="caution">
    <text evidence="4">The sequence shown here is derived from an EMBL/GenBank/DDBJ whole genome shotgun (WGS) entry which is preliminary data.</text>
</comment>
<evidence type="ECO:0000313" key="4">
    <source>
        <dbReference type="EMBL" id="RZC37004.1"/>
    </source>
</evidence>
<dbReference type="SMART" id="SM00271">
    <property type="entry name" value="DnaJ"/>
    <property type="match status" value="1"/>
</dbReference>
<dbReference type="Pfam" id="PF23302">
    <property type="entry name" value="HTH_DNAJC9"/>
    <property type="match status" value="1"/>
</dbReference>
<dbReference type="PROSITE" id="PS00636">
    <property type="entry name" value="DNAJ_1"/>
    <property type="match status" value="1"/>
</dbReference>
<accession>A0A482VW59</accession>
<reference evidence="4 5" key="1">
    <citation type="submission" date="2017-03" db="EMBL/GenBank/DDBJ databases">
        <title>Genome of the blue death feigning beetle - Asbolus verrucosus.</title>
        <authorList>
            <person name="Rider S.D."/>
        </authorList>
    </citation>
    <scope>NUCLEOTIDE SEQUENCE [LARGE SCALE GENOMIC DNA]</scope>
    <source>
        <strain evidence="4">Butters</strain>
        <tissue evidence="4">Head and leg muscle</tissue>
    </source>
</reference>
<dbReference type="GO" id="GO:0031072">
    <property type="term" value="F:heat shock protein binding"/>
    <property type="evidence" value="ECO:0007669"/>
    <property type="project" value="TreeGrafter"/>
</dbReference>
<dbReference type="InterPro" id="IPR036869">
    <property type="entry name" value="J_dom_sf"/>
</dbReference>
<dbReference type="GO" id="GO:0005737">
    <property type="term" value="C:cytoplasm"/>
    <property type="evidence" value="ECO:0007669"/>
    <property type="project" value="TreeGrafter"/>
</dbReference>
<dbReference type="PROSITE" id="PS50076">
    <property type="entry name" value="DNAJ_2"/>
    <property type="match status" value="1"/>
</dbReference>
<dbReference type="InterPro" id="IPR001623">
    <property type="entry name" value="DnaJ_domain"/>
</dbReference>
<evidence type="ECO:0000313" key="5">
    <source>
        <dbReference type="Proteomes" id="UP000292052"/>
    </source>
</evidence>
<dbReference type="PANTHER" id="PTHR44144">
    <property type="entry name" value="DNAJ HOMOLOG SUBFAMILY C MEMBER 9"/>
    <property type="match status" value="1"/>
</dbReference>
<protein>
    <submittedName>
        <fullName evidence="4">J domain-containing protein</fullName>
    </submittedName>
</protein>
<dbReference type="FunFam" id="1.10.287.110:FF:000035">
    <property type="entry name" value="DnaJ homolog subfamily C member 9"/>
    <property type="match status" value="1"/>
</dbReference>
<evidence type="ECO:0000259" key="3">
    <source>
        <dbReference type="PROSITE" id="PS50076"/>
    </source>
</evidence>
<dbReference type="OrthoDB" id="110024at2759"/>
<keyword evidence="5" id="KW-1185">Reference proteome</keyword>
<evidence type="ECO:0000256" key="1">
    <source>
        <dbReference type="ARBA" id="ARBA00022553"/>
    </source>
</evidence>
<dbReference type="Pfam" id="PF00226">
    <property type="entry name" value="DnaJ"/>
    <property type="match status" value="1"/>
</dbReference>
<dbReference type="Gene3D" id="1.10.287.110">
    <property type="entry name" value="DnaJ domain"/>
    <property type="match status" value="1"/>
</dbReference>
<gene>
    <name evidence="4" type="ORF">BDFB_008081</name>
</gene>
<dbReference type="PANTHER" id="PTHR44144:SF1">
    <property type="entry name" value="DNAJ HOMOLOG SUBFAMILY C MEMBER 9"/>
    <property type="match status" value="1"/>
</dbReference>
<dbReference type="PRINTS" id="PR00625">
    <property type="entry name" value="JDOMAIN"/>
</dbReference>
<keyword evidence="1" id="KW-0597">Phosphoprotein</keyword>
<feature type="region of interest" description="Disordered" evidence="2">
    <location>
        <begin position="233"/>
        <end position="258"/>
    </location>
</feature>
<name>A0A482VW59_ASBVE</name>
<dbReference type="CDD" id="cd06257">
    <property type="entry name" value="DnaJ"/>
    <property type="match status" value="1"/>
</dbReference>
<dbReference type="AlphaFoldDB" id="A0A482VW59"/>
<proteinExistence type="predicted"/>
<dbReference type="InterPro" id="IPR018253">
    <property type="entry name" value="DnaJ_domain_CS"/>
</dbReference>
<evidence type="ECO:0000256" key="2">
    <source>
        <dbReference type="SAM" id="MobiDB-lite"/>
    </source>
</evidence>
<dbReference type="Proteomes" id="UP000292052">
    <property type="component" value="Unassembled WGS sequence"/>
</dbReference>
<dbReference type="EMBL" id="QDEB01056600">
    <property type="protein sequence ID" value="RZC37004.1"/>
    <property type="molecule type" value="Genomic_DNA"/>
</dbReference>
<dbReference type="SUPFAM" id="SSF46565">
    <property type="entry name" value="Chaperone J-domain"/>
    <property type="match status" value="1"/>
</dbReference>
<feature type="domain" description="J" evidence="3">
    <location>
        <begin position="16"/>
        <end position="83"/>
    </location>
</feature>
<dbReference type="InterPro" id="IPR052594">
    <property type="entry name" value="J_domain-containing_protein"/>
</dbReference>